<dbReference type="Proteomes" id="UP000595296">
    <property type="component" value="Chromosome"/>
</dbReference>
<evidence type="ECO:0008006" key="3">
    <source>
        <dbReference type="Google" id="ProtNLM"/>
    </source>
</evidence>
<reference evidence="1 2" key="1">
    <citation type="journal article" date="2021" name="Int. J. Syst. Evol. Microbiol.">
        <title>Characterization of a novel transitional group Rickettsia species (Rickettsia tillamookensis sp. nov.) from the western black-legged tick, Ixodes pacificus.</title>
        <authorList>
            <person name="Gauthier D.T."/>
            <person name="Karpathy S.E."/>
            <person name="Grizzard S.L."/>
            <person name="Batra D."/>
            <person name="Rowe L.A."/>
            <person name="Paddock C.D."/>
        </authorList>
    </citation>
    <scope>NUCLEOTIDE SEQUENCE [LARGE SCALE GENOMIC DNA]</scope>
    <source>
        <strain evidence="1 2">Tillamook 23</strain>
    </source>
</reference>
<accession>A0A9E6MI72</accession>
<dbReference type="EMBL" id="CP060138">
    <property type="protein sequence ID" value="QQV75289.1"/>
    <property type="molecule type" value="Genomic_DNA"/>
</dbReference>
<proteinExistence type="predicted"/>
<evidence type="ECO:0000313" key="1">
    <source>
        <dbReference type="EMBL" id="QQV75289.1"/>
    </source>
</evidence>
<organism evidence="1 2">
    <name type="scientific">Rickettsia tillamookensis</name>
    <dbReference type="NCBI Taxonomy" id="2761623"/>
    <lineage>
        <taxon>Bacteria</taxon>
        <taxon>Pseudomonadati</taxon>
        <taxon>Pseudomonadota</taxon>
        <taxon>Alphaproteobacteria</taxon>
        <taxon>Rickettsiales</taxon>
        <taxon>Rickettsiaceae</taxon>
        <taxon>Rickettsieae</taxon>
        <taxon>Rickettsia</taxon>
        <taxon>spotted fever group</taxon>
    </lineage>
</organism>
<protein>
    <recommendedName>
        <fullName evidence="3">MgtE intracellular N domain protein</fullName>
    </recommendedName>
</protein>
<evidence type="ECO:0000313" key="2">
    <source>
        <dbReference type="Proteomes" id="UP000595296"/>
    </source>
</evidence>
<name>A0A9E6MI72_9RICK</name>
<gene>
    <name evidence="1" type="ORF">H6P87_00841</name>
</gene>
<sequence length="557" mass="63353">MAIISIFNKLQNLIPHNISPKPVSYLANDEFNYRSNEELKIWGYKDTLGISQIKYTDIMNEADNIIGTPASITNTTESKGFFSTFSSSLKTVYDFGVKSFNIIKNTSSILSSKVAETFNLVSNKVFSYLNNKAEETFNLLDQLETLSDNELVEEILNISENELDEVFEKMTYEKLAKLINNISDEQAQKLVNYILPWHLEKVIDLITQGKLDKLFNENPNNLSLEELTEQELKKLSNEDISDEWIENIIILAGEEKFAEKLDIIPNKNLVRIISNISNDKLATIISHASDESIVRIININLPKILPLLPFEKITQIPTLMDDEEIVEQLEKQQLLEEILNISENELDKIKTKKLAELIHNTSDESLERIIDSIPNDKLAVIINIALDEDLERIVDSISDQNLSKTLSEISSLLPEEKFKQIMILIHGAEVVEQLENQQLLEEIINTPDSELDKIKITYEKLAKLINNTSDEDLERIVDSHSLSGSLIQQIITLIYNKKCAKQESDEVSDSDSGFSDYEDEIEVSGNQVGFSNSDFTTKLSGNDFGFFDYESDDVVYL</sequence>
<keyword evidence="2" id="KW-1185">Reference proteome</keyword>